<sequence>MKYMILSDIHGSETCLQKALSHFEDGHFDFLILLGDILYHGPRNPLPEGHNPSGVVTRLNAYAKQIFACRGNCEAEVDQMLLNFPCLSDYTFIVDEGIRLFATHGHLYNPQELPPLEGTALFLYGHTHLWEIRKEKDICICNPGSLSLPKEGRPATYGVYENHTISIYTLDGKLLASETF</sequence>
<dbReference type="EMBL" id="PEDL01000002">
    <property type="protein sequence ID" value="PHV71682.1"/>
    <property type="molecule type" value="Genomic_DNA"/>
</dbReference>
<proteinExistence type="predicted"/>
<gene>
    <name evidence="1" type="ORF">CS063_03725</name>
</gene>
<accession>A0AC61DFH4</accession>
<organism evidence="1 2">
    <name type="scientific">Sporanaerobium hydrogeniformans</name>
    <dbReference type="NCBI Taxonomy" id="3072179"/>
    <lineage>
        <taxon>Bacteria</taxon>
        <taxon>Bacillati</taxon>
        <taxon>Bacillota</taxon>
        <taxon>Clostridia</taxon>
        <taxon>Lachnospirales</taxon>
        <taxon>Lachnospiraceae</taxon>
        <taxon>Sporanaerobium</taxon>
    </lineage>
</organism>
<reference evidence="1" key="1">
    <citation type="submission" date="2017-10" db="EMBL/GenBank/DDBJ databases">
        <title>Genome sequence of cellulolytic Lachnospiraceae bacterium XHS1971 isolated from hotspring sediment.</title>
        <authorList>
            <person name="Vasudevan G."/>
            <person name="Joshi A.J."/>
            <person name="Hivarkar S."/>
            <person name="Lanjekar V.B."/>
            <person name="Dhakephalkar P.K."/>
            <person name="Dagar S."/>
        </authorList>
    </citation>
    <scope>NUCLEOTIDE SEQUENCE</scope>
    <source>
        <strain evidence="1">XHS1971</strain>
    </source>
</reference>
<name>A0AC61DFH4_9FIRM</name>
<evidence type="ECO:0000313" key="1">
    <source>
        <dbReference type="EMBL" id="PHV71682.1"/>
    </source>
</evidence>
<dbReference type="Proteomes" id="UP000224460">
    <property type="component" value="Unassembled WGS sequence"/>
</dbReference>
<evidence type="ECO:0000313" key="2">
    <source>
        <dbReference type="Proteomes" id="UP000224460"/>
    </source>
</evidence>
<protein>
    <submittedName>
        <fullName evidence="1">YfcE family phosphodiesterase</fullName>
    </submittedName>
</protein>
<keyword evidence="2" id="KW-1185">Reference proteome</keyword>
<comment type="caution">
    <text evidence="1">The sequence shown here is derived from an EMBL/GenBank/DDBJ whole genome shotgun (WGS) entry which is preliminary data.</text>
</comment>